<dbReference type="Proteomes" id="UP000034837">
    <property type="component" value="Unassembled WGS sequence"/>
</dbReference>
<dbReference type="PANTHER" id="PTHR15680:SF9">
    <property type="entry name" value="LARGE RIBOSOMAL SUBUNIT PROTEIN BL19M"/>
    <property type="match status" value="1"/>
</dbReference>
<evidence type="ECO:0000313" key="5">
    <source>
        <dbReference type="EMBL" id="KKS57279.1"/>
    </source>
</evidence>
<dbReference type="AlphaFoldDB" id="A0A0G1A8N3"/>
<keyword evidence="2 5" id="KW-0689">Ribosomal protein</keyword>
<evidence type="ECO:0000256" key="4">
    <source>
        <dbReference type="RuleBase" id="RU000559"/>
    </source>
</evidence>
<comment type="function">
    <text evidence="4">This protein is located at the 30S-50S ribosomal subunit interface and may play a role in the structure and function of the aminoacyl-tRNA binding site.</text>
</comment>
<organism evidence="5 6">
    <name type="scientific">Candidatus Magasanikbacteria bacterium GW2011_GWA2_42_32</name>
    <dbReference type="NCBI Taxonomy" id="1619039"/>
    <lineage>
        <taxon>Bacteria</taxon>
        <taxon>Candidatus Magasanikiibacteriota</taxon>
    </lineage>
</organism>
<dbReference type="SUPFAM" id="SSF50104">
    <property type="entry name" value="Translation proteins SH3-like domain"/>
    <property type="match status" value="1"/>
</dbReference>
<dbReference type="Pfam" id="PF01245">
    <property type="entry name" value="Ribosomal_L19"/>
    <property type="match status" value="1"/>
</dbReference>
<reference evidence="5 6" key="1">
    <citation type="journal article" date="2015" name="Nature">
        <title>rRNA introns, odd ribosomes, and small enigmatic genomes across a large radiation of phyla.</title>
        <authorList>
            <person name="Brown C.T."/>
            <person name="Hug L.A."/>
            <person name="Thomas B.C."/>
            <person name="Sharon I."/>
            <person name="Castelle C.J."/>
            <person name="Singh A."/>
            <person name="Wilkins M.J."/>
            <person name="Williams K.H."/>
            <person name="Banfield J.F."/>
        </authorList>
    </citation>
    <scope>NUCLEOTIDE SEQUENCE [LARGE SCALE GENOMIC DNA]</scope>
</reference>
<proteinExistence type="inferred from homology"/>
<accession>A0A0G1A8N3</accession>
<evidence type="ECO:0000256" key="1">
    <source>
        <dbReference type="ARBA" id="ARBA00005781"/>
    </source>
</evidence>
<name>A0A0G1A8N3_9BACT</name>
<comment type="caution">
    <text evidence="5">The sequence shown here is derived from an EMBL/GenBank/DDBJ whole genome shotgun (WGS) entry which is preliminary data.</text>
</comment>
<dbReference type="GO" id="GO:0006412">
    <property type="term" value="P:translation"/>
    <property type="evidence" value="ECO:0007669"/>
    <property type="project" value="InterPro"/>
</dbReference>
<evidence type="ECO:0000256" key="2">
    <source>
        <dbReference type="ARBA" id="ARBA00022980"/>
    </source>
</evidence>
<sequence>MATNIKQTENLSEVIKKLRPGQTVKVYHKIKEVNSKGELKERLQMFEGTILLHKHGQEPGATITIRKISEGVGVEKIFPIHSPIISKIEIIKEIKSRRAKMYFLRKPHKKLREKKKVK</sequence>
<evidence type="ECO:0000313" key="6">
    <source>
        <dbReference type="Proteomes" id="UP000034837"/>
    </source>
</evidence>
<evidence type="ECO:0000256" key="3">
    <source>
        <dbReference type="ARBA" id="ARBA00023274"/>
    </source>
</evidence>
<dbReference type="InterPro" id="IPR038657">
    <property type="entry name" value="Ribosomal_bL19_sf"/>
</dbReference>
<comment type="similarity">
    <text evidence="1 4">Belongs to the bacterial ribosomal protein bL19 family.</text>
</comment>
<dbReference type="EMBL" id="LCDO01000002">
    <property type="protein sequence ID" value="KKS57279.1"/>
    <property type="molecule type" value="Genomic_DNA"/>
</dbReference>
<dbReference type="InterPro" id="IPR001857">
    <property type="entry name" value="Ribosomal_bL19"/>
</dbReference>
<dbReference type="NCBIfam" id="TIGR01024">
    <property type="entry name" value="rplS_bact"/>
    <property type="match status" value="1"/>
</dbReference>
<dbReference type="GO" id="GO:0003735">
    <property type="term" value="F:structural constituent of ribosome"/>
    <property type="evidence" value="ECO:0007669"/>
    <property type="project" value="InterPro"/>
</dbReference>
<dbReference type="PANTHER" id="PTHR15680">
    <property type="entry name" value="RIBOSOMAL PROTEIN L19"/>
    <property type="match status" value="1"/>
</dbReference>
<dbReference type="PRINTS" id="PR00061">
    <property type="entry name" value="RIBOSOMALL19"/>
</dbReference>
<protein>
    <recommendedName>
        <fullName evidence="4">50S ribosomal protein L19</fullName>
    </recommendedName>
</protein>
<gene>
    <name evidence="5" type="ORF">UV20_C0002G0068</name>
</gene>
<dbReference type="GO" id="GO:0022625">
    <property type="term" value="C:cytosolic large ribosomal subunit"/>
    <property type="evidence" value="ECO:0007669"/>
    <property type="project" value="TreeGrafter"/>
</dbReference>
<keyword evidence="3 4" id="KW-0687">Ribonucleoprotein</keyword>
<dbReference type="Gene3D" id="2.30.30.790">
    <property type="match status" value="1"/>
</dbReference>
<dbReference type="InterPro" id="IPR008991">
    <property type="entry name" value="Translation_prot_SH3-like_sf"/>
</dbReference>